<evidence type="ECO:0000313" key="4">
    <source>
        <dbReference type="EMBL" id="MCL6422582.1"/>
    </source>
</evidence>
<sequence>MKILLPDTIDLDPALPEGWESATIDARAEIPEEHWDAAAMVVWGSSRKNLASAAQNLPDLRLVQSLMAGVDHIMKAGFGDGVQIASGSGLHSATVTEHTLALLLSLVRRLPEARLAQEQHEWSRELGGIQELHPEGRITTLLEARVLIWGFGEIGQHLAPVLKALGAEVTGAARSAGERAGFPVIAEEDVLGALSETDVLICVLPATDATERAIGAEVFDALPEHAIVVNVGRGTTLDQDALLAALEDGRIGSAAIDVTDPEPLPSDSPLWDAPRLLITPHGAGGRPVGASERIAENLRRLDAGEELLHEAG</sequence>
<dbReference type="PANTHER" id="PTHR43333:SF1">
    <property type="entry name" value="D-ISOMER SPECIFIC 2-HYDROXYACID DEHYDROGENASE NAD-BINDING DOMAIN-CONTAINING PROTEIN"/>
    <property type="match status" value="1"/>
</dbReference>
<evidence type="ECO:0000256" key="2">
    <source>
        <dbReference type="ARBA" id="ARBA00023027"/>
    </source>
</evidence>
<keyword evidence="2" id="KW-0520">NAD</keyword>
<organism evidence="4 5">
    <name type="scientific">Brachybacterium equifaecis</name>
    <dbReference type="NCBI Taxonomy" id="2910770"/>
    <lineage>
        <taxon>Bacteria</taxon>
        <taxon>Bacillati</taxon>
        <taxon>Actinomycetota</taxon>
        <taxon>Actinomycetes</taxon>
        <taxon>Micrococcales</taxon>
        <taxon>Dermabacteraceae</taxon>
        <taxon>Brachybacterium</taxon>
    </lineage>
</organism>
<proteinExistence type="predicted"/>
<dbReference type="InterPro" id="IPR006140">
    <property type="entry name" value="D-isomer_DH_NAD-bd"/>
</dbReference>
<dbReference type="Proteomes" id="UP001203761">
    <property type="component" value="Unassembled WGS sequence"/>
</dbReference>
<evidence type="ECO:0000259" key="3">
    <source>
        <dbReference type="Pfam" id="PF02826"/>
    </source>
</evidence>
<dbReference type="PANTHER" id="PTHR43333">
    <property type="entry name" value="2-HACID_DH_C DOMAIN-CONTAINING PROTEIN"/>
    <property type="match status" value="1"/>
</dbReference>
<reference evidence="4" key="1">
    <citation type="submission" date="2022-02" db="EMBL/GenBank/DDBJ databases">
        <authorList>
            <person name="Lee M."/>
            <person name="Kim S.-J."/>
            <person name="Jung M.-Y."/>
        </authorList>
    </citation>
    <scope>NUCLEOTIDE SEQUENCE</scope>
    <source>
        <strain evidence="4">JHP9</strain>
    </source>
</reference>
<dbReference type="Pfam" id="PF02826">
    <property type="entry name" value="2-Hacid_dh_C"/>
    <property type="match status" value="1"/>
</dbReference>
<protein>
    <submittedName>
        <fullName evidence="4">Phosphoglycerate dehydrogenase</fullName>
    </submittedName>
</protein>
<keyword evidence="5" id="KW-1185">Reference proteome</keyword>
<dbReference type="EMBL" id="JAKNCJ010000001">
    <property type="protein sequence ID" value="MCL6422582.1"/>
    <property type="molecule type" value="Genomic_DNA"/>
</dbReference>
<comment type="caution">
    <text evidence="4">The sequence shown here is derived from an EMBL/GenBank/DDBJ whole genome shotgun (WGS) entry which is preliminary data.</text>
</comment>
<dbReference type="SUPFAM" id="SSF52283">
    <property type="entry name" value="Formate/glycerate dehydrogenase catalytic domain-like"/>
    <property type="match status" value="1"/>
</dbReference>
<dbReference type="CDD" id="cd12160">
    <property type="entry name" value="2-Hacid_dh_3"/>
    <property type="match status" value="1"/>
</dbReference>
<feature type="domain" description="D-isomer specific 2-hydroxyacid dehydrogenase NAD-binding" evidence="3">
    <location>
        <begin position="100"/>
        <end position="283"/>
    </location>
</feature>
<accession>A0ABT0QY23</accession>
<dbReference type="RefSeq" id="WP_249736677.1">
    <property type="nucleotide sequence ID" value="NZ_JAKNCJ010000001.1"/>
</dbReference>
<dbReference type="InterPro" id="IPR036291">
    <property type="entry name" value="NAD(P)-bd_dom_sf"/>
</dbReference>
<evidence type="ECO:0000256" key="1">
    <source>
        <dbReference type="ARBA" id="ARBA00023002"/>
    </source>
</evidence>
<dbReference type="SUPFAM" id="SSF51735">
    <property type="entry name" value="NAD(P)-binding Rossmann-fold domains"/>
    <property type="match status" value="1"/>
</dbReference>
<keyword evidence="1" id="KW-0560">Oxidoreductase</keyword>
<name>A0ABT0QY23_9MICO</name>
<evidence type="ECO:0000313" key="5">
    <source>
        <dbReference type="Proteomes" id="UP001203761"/>
    </source>
</evidence>
<dbReference type="Gene3D" id="3.40.50.720">
    <property type="entry name" value="NAD(P)-binding Rossmann-like Domain"/>
    <property type="match status" value="2"/>
</dbReference>
<gene>
    <name evidence="4" type="ORF">Bequi_04140</name>
</gene>